<sequence>MHLFMSVVYFLYAAFNPSDSHFYYEKVMLDYRGPSWIDFYGTSTTFIEWVGYPFIRYFGFSYEAMMVLFSFMGFLGFIYFYIFFKEHVKFRHKVFGIELLPIIFLLPNLHFWSASFGKGSIILLGMGLFFFSLSSPKERFVPLLIGSFIIYHVRPHIMLVMIISSILAFTFSSKGLNTSLRVALILVSIISFYFIYEDVLTLVGIEQGEEFAQGLDLTHRAEELTKATSGVDITSYSLPMQVFTFLFRPLFIDAPGLLGLIVSFENVFYLGMLLIILNIKGFSFIVKGNYLVKAAFFSFIFVSIALAQISGNLGIAIRQKSQVMFLFLFFVIAFLDQQKMVRYLEFRRRAKKTSKVVNQS</sequence>
<keyword evidence="1" id="KW-1133">Transmembrane helix</keyword>
<accession>A0A9X1HKC4</accession>
<dbReference type="EMBL" id="JAIXNE010000001">
    <property type="protein sequence ID" value="MCA6073416.1"/>
    <property type="molecule type" value="Genomic_DNA"/>
</dbReference>
<keyword evidence="1" id="KW-0812">Transmembrane</keyword>
<keyword evidence="1" id="KW-0472">Membrane</keyword>
<feature type="transmembrane region" description="Helical" evidence="1">
    <location>
        <begin position="257"/>
        <end position="279"/>
    </location>
</feature>
<evidence type="ECO:0000313" key="3">
    <source>
        <dbReference type="Proteomes" id="UP001139409"/>
    </source>
</evidence>
<organism evidence="2 3">
    <name type="scientific">Fulvivirga sedimenti</name>
    <dbReference type="NCBI Taxonomy" id="2879465"/>
    <lineage>
        <taxon>Bacteria</taxon>
        <taxon>Pseudomonadati</taxon>
        <taxon>Bacteroidota</taxon>
        <taxon>Cytophagia</taxon>
        <taxon>Cytophagales</taxon>
        <taxon>Fulvivirgaceae</taxon>
        <taxon>Fulvivirga</taxon>
    </lineage>
</organism>
<reference evidence="2" key="1">
    <citation type="submission" date="2021-09" db="EMBL/GenBank/DDBJ databases">
        <title>Fulvivirga sp. isolated from coastal sediment.</title>
        <authorList>
            <person name="Yu H."/>
        </authorList>
    </citation>
    <scope>NUCLEOTIDE SEQUENCE</scope>
    <source>
        <strain evidence="2">1062</strain>
    </source>
</reference>
<feature type="transmembrane region" description="Helical" evidence="1">
    <location>
        <begin position="116"/>
        <end position="133"/>
    </location>
</feature>
<feature type="transmembrane region" description="Helical" evidence="1">
    <location>
        <begin position="178"/>
        <end position="196"/>
    </location>
</feature>
<keyword evidence="3" id="KW-1185">Reference proteome</keyword>
<feature type="transmembrane region" description="Helical" evidence="1">
    <location>
        <begin position="67"/>
        <end position="84"/>
    </location>
</feature>
<gene>
    <name evidence="2" type="ORF">LDX50_00965</name>
</gene>
<comment type="caution">
    <text evidence="2">The sequence shown here is derived from an EMBL/GenBank/DDBJ whole genome shotgun (WGS) entry which is preliminary data.</text>
</comment>
<feature type="transmembrane region" description="Helical" evidence="1">
    <location>
        <begin position="323"/>
        <end position="341"/>
    </location>
</feature>
<feature type="transmembrane region" description="Helical" evidence="1">
    <location>
        <begin position="153"/>
        <end position="171"/>
    </location>
</feature>
<proteinExistence type="predicted"/>
<name>A0A9X1HKC4_9BACT</name>
<dbReference type="RefSeq" id="WP_225696533.1">
    <property type="nucleotide sequence ID" value="NZ_JAIXNE010000001.1"/>
</dbReference>
<evidence type="ECO:0000313" key="2">
    <source>
        <dbReference type="EMBL" id="MCA6073416.1"/>
    </source>
</evidence>
<feature type="transmembrane region" description="Helical" evidence="1">
    <location>
        <begin position="291"/>
        <end position="311"/>
    </location>
</feature>
<dbReference type="Proteomes" id="UP001139409">
    <property type="component" value="Unassembled WGS sequence"/>
</dbReference>
<evidence type="ECO:0000256" key="1">
    <source>
        <dbReference type="SAM" id="Phobius"/>
    </source>
</evidence>
<protein>
    <submittedName>
        <fullName evidence="2">Uncharacterized protein</fullName>
    </submittedName>
</protein>
<dbReference type="AlphaFoldDB" id="A0A9X1HKC4"/>